<evidence type="ECO:0000256" key="4">
    <source>
        <dbReference type="ARBA" id="ARBA00022989"/>
    </source>
</evidence>
<keyword evidence="4 6" id="KW-1133">Transmembrane helix</keyword>
<protein>
    <submittedName>
        <fullName evidence="7">Uncharacterized protein</fullName>
    </submittedName>
</protein>
<comment type="caution">
    <text evidence="7">The sequence shown here is derived from an EMBL/GenBank/DDBJ whole genome shotgun (WGS) entry which is preliminary data.</text>
</comment>
<dbReference type="Proteomes" id="UP001381693">
    <property type="component" value="Unassembled WGS sequence"/>
</dbReference>
<reference evidence="7 8" key="1">
    <citation type="submission" date="2023-11" db="EMBL/GenBank/DDBJ databases">
        <title>Halocaridina rubra genome assembly.</title>
        <authorList>
            <person name="Smith C."/>
        </authorList>
    </citation>
    <scope>NUCLEOTIDE SEQUENCE [LARGE SCALE GENOMIC DNA]</scope>
    <source>
        <strain evidence="7">EP-1</strain>
        <tissue evidence="7">Whole</tissue>
    </source>
</reference>
<name>A0AAN8WY57_HALRR</name>
<proteinExistence type="inferred from homology"/>
<keyword evidence="3 6" id="KW-0812">Transmembrane</keyword>
<evidence type="ECO:0000256" key="5">
    <source>
        <dbReference type="ARBA" id="ARBA00023136"/>
    </source>
</evidence>
<organism evidence="7 8">
    <name type="scientific">Halocaridina rubra</name>
    <name type="common">Hawaiian red shrimp</name>
    <dbReference type="NCBI Taxonomy" id="373956"/>
    <lineage>
        <taxon>Eukaryota</taxon>
        <taxon>Metazoa</taxon>
        <taxon>Ecdysozoa</taxon>
        <taxon>Arthropoda</taxon>
        <taxon>Crustacea</taxon>
        <taxon>Multicrustacea</taxon>
        <taxon>Malacostraca</taxon>
        <taxon>Eumalacostraca</taxon>
        <taxon>Eucarida</taxon>
        <taxon>Decapoda</taxon>
        <taxon>Pleocyemata</taxon>
        <taxon>Caridea</taxon>
        <taxon>Atyoidea</taxon>
        <taxon>Atyidae</taxon>
        <taxon>Halocaridina</taxon>
    </lineage>
</organism>
<sequence length="109" mass="12515">MNSKERQHSQSSAMKFCGYKFSLCLFIISIWGLIQLLLMGVLFYCETPAFLEDLPVEETYASVDDYLAEVHRGFRTNAFNCIIAACLYIVTLGVSGWQFYLNQKTTYQV</sequence>
<dbReference type="InterPro" id="IPR026770">
    <property type="entry name" value="RNase_K"/>
</dbReference>
<comment type="similarity">
    <text evidence="2">Belongs to the RNase K family.</text>
</comment>
<comment type="subcellular location">
    <subcellularLocation>
        <location evidence="1">Membrane</location>
        <topology evidence="1">Multi-pass membrane protein</topology>
    </subcellularLocation>
</comment>
<gene>
    <name evidence="7" type="ORF">SK128_017655</name>
</gene>
<evidence type="ECO:0000313" key="8">
    <source>
        <dbReference type="Proteomes" id="UP001381693"/>
    </source>
</evidence>
<dbReference type="GO" id="GO:0004521">
    <property type="term" value="F:RNA endonuclease activity"/>
    <property type="evidence" value="ECO:0007669"/>
    <property type="project" value="InterPro"/>
</dbReference>
<keyword evidence="8" id="KW-1185">Reference proteome</keyword>
<keyword evidence="5 6" id="KW-0472">Membrane</keyword>
<dbReference type="GO" id="GO:0016020">
    <property type="term" value="C:membrane"/>
    <property type="evidence" value="ECO:0007669"/>
    <property type="project" value="UniProtKB-SubCell"/>
</dbReference>
<accession>A0AAN8WY57</accession>
<dbReference type="AlphaFoldDB" id="A0AAN8WY57"/>
<feature type="transmembrane region" description="Helical" evidence="6">
    <location>
        <begin position="77"/>
        <end position="101"/>
    </location>
</feature>
<evidence type="ECO:0000256" key="2">
    <source>
        <dbReference type="ARBA" id="ARBA00008458"/>
    </source>
</evidence>
<feature type="transmembrane region" description="Helical" evidence="6">
    <location>
        <begin position="21"/>
        <end position="44"/>
    </location>
</feature>
<dbReference type="EMBL" id="JAXCGZ010013257">
    <property type="protein sequence ID" value="KAK7073097.1"/>
    <property type="molecule type" value="Genomic_DNA"/>
</dbReference>
<evidence type="ECO:0000256" key="3">
    <source>
        <dbReference type="ARBA" id="ARBA00022692"/>
    </source>
</evidence>
<dbReference type="PANTHER" id="PTHR31733">
    <property type="entry name" value="RIBONUCLEASE KAPPA"/>
    <property type="match status" value="1"/>
</dbReference>
<evidence type="ECO:0000313" key="7">
    <source>
        <dbReference type="EMBL" id="KAK7073097.1"/>
    </source>
</evidence>
<evidence type="ECO:0000256" key="1">
    <source>
        <dbReference type="ARBA" id="ARBA00004141"/>
    </source>
</evidence>
<evidence type="ECO:0000256" key="6">
    <source>
        <dbReference type="SAM" id="Phobius"/>
    </source>
</evidence>